<reference evidence="2" key="1">
    <citation type="submission" date="2014-09" db="EMBL/GenBank/DDBJ databases">
        <authorList>
            <person name="Magalhaes I.L.F."/>
            <person name="Oliveira U."/>
            <person name="Santos F.R."/>
            <person name="Vidigal T.H.D.A."/>
            <person name="Brescovit A.D."/>
            <person name="Santos A.J."/>
        </authorList>
    </citation>
    <scope>NUCLEOTIDE SEQUENCE</scope>
    <source>
        <tissue evidence="2">Shoot tissue taken approximately 20 cm above the soil surface</tissue>
    </source>
</reference>
<sequence length="240" mass="26529">MSSPGEHKGYIHRHYEARSDALLCCTDCPQQPHQRSGERDLPAAPPSRQCQCGRSRPNAVPPRRAVHPRLPRHAHLWPVRDLRPVDTVRVEARVGRAAAGGALPPALPAGHPVHRAGGPRRRGPEDDGARPGRRQVLRRDRHARQRRHEGVPQEPQGQRRGVRGRVVPLWRPRCEAPRWVHRGEGPDEGHHHLRRGEHQQPGGGEGAVHAPGGAGGLGSRQGRRAVGRVAVRVRYREGGN</sequence>
<protein>
    <submittedName>
        <fullName evidence="2">Uncharacterized protein</fullName>
    </submittedName>
</protein>
<feature type="compositionally biased region" description="Basic and acidic residues" evidence="1">
    <location>
        <begin position="181"/>
        <end position="190"/>
    </location>
</feature>
<name>A0A0A9BL02_ARUDO</name>
<feature type="compositionally biased region" description="Basic residues" evidence="1">
    <location>
        <begin position="112"/>
        <end position="121"/>
    </location>
</feature>
<accession>A0A0A9BL02</accession>
<organism evidence="2">
    <name type="scientific">Arundo donax</name>
    <name type="common">Giant reed</name>
    <name type="synonym">Donax arundinaceus</name>
    <dbReference type="NCBI Taxonomy" id="35708"/>
    <lineage>
        <taxon>Eukaryota</taxon>
        <taxon>Viridiplantae</taxon>
        <taxon>Streptophyta</taxon>
        <taxon>Embryophyta</taxon>
        <taxon>Tracheophyta</taxon>
        <taxon>Spermatophyta</taxon>
        <taxon>Magnoliopsida</taxon>
        <taxon>Liliopsida</taxon>
        <taxon>Poales</taxon>
        <taxon>Poaceae</taxon>
        <taxon>PACMAD clade</taxon>
        <taxon>Arundinoideae</taxon>
        <taxon>Arundineae</taxon>
        <taxon>Arundo</taxon>
    </lineage>
</organism>
<feature type="compositionally biased region" description="Gly residues" evidence="1">
    <location>
        <begin position="201"/>
        <end position="219"/>
    </location>
</feature>
<proteinExistence type="predicted"/>
<evidence type="ECO:0000256" key="1">
    <source>
        <dbReference type="SAM" id="MobiDB-lite"/>
    </source>
</evidence>
<dbReference type="EMBL" id="GBRH01235042">
    <property type="protein sequence ID" value="JAD62853.1"/>
    <property type="molecule type" value="Transcribed_RNA"/>
</dbReference>
<feature type="compositionally biased region" description="Basic residues" evidence="1">
    <location>
        <begin position="131"/>
        <end position="147"/>
    </location>
</feature>
<feature type="region of interest" description="Disordered" evidence="1">
    <location>
        <begin position="99"/>
        <end position="164"/>
    </location>
</feature>
<feature type="compositionally biased region" description="Low complexity" evidence="1">
    <location>
        <begin position="99"/>
        <end position="111"/>
    </location>
</feature>
<reference evidence="2" key="2">
    <citation type="journal article" date="2015" name="Data Brief">
        <title>Shoot transcriptome of the giant reed, Arundo donax.</title>
        <authorList>
            <person name="Barrero R.A."/>
            <person name="Guerrero F.D."/>
            <person name="Moolhuijzen P."/>
            <person name="Goolsby J.A."/>
            <person name="Tidwell J."/>
            <person name="Bellgard S.E."/>
            <person name="Bellgard M.I."/>
        </authorList>
    </citation>
    <scope>NUCLEOTIDE SEQUENCE</scope>
    <source>
        <tissue evidence="2">Shoot tissue taken approximately 20 cm above the soil surface</tissue>
    </source>
</reference>
<feature type="region of interest" description="Disordered" evidence="1">
    <location>
        <begin position="26"/>
        <end position="67"/>
    </location>
</feature>
<dbReference type="AlphaFoldDB" id="A0A0A9BL02"/>
<feature type="compositionally biased region" description="Low complexity" evidence="1">
    <location>
        <begin position="153"/>
        <end position="164"/>
    </location>
</feature>
<evidence type="ECO:0000313" key="2">
    <source>
        <dbReference type="EMBL" id="JAD62853.1"/>
    </source>
</evidence>
<feature type="region of interest" description="Disordered" evidence="1">
    <location>
        <begin position="181"/>
        <end position="226"/>
    </location>
</feature>